<dbReference type="InterPro" id="IPR058965">
    <property type="entry name" value="SOI/HabA-like"/>
</dbReference>
<dbReference type="InParanoid" id="A0A7X0JSF4"/>
<feature type="transmembrane region" description="Helical" evidence="1">
    <location>
        <begin position="54"/>
        <end position="77"/>
    </location>
</feature>
<feature type="transmembrane region" description="Helical" evidence="1">
    <location>
        <begin position="89"/>
        <end position="111"/>
    </location>
</feature>
<keyword evidence="1" id="KW-0812">Transmembrane</keyword>
<keyword evidence="1" id="KW-0472">Membrane</keyword>
<dbReference type="Proteomes" id="UP000528457">
    <property type="component" value="Unassembled WGS sequence"/>
</dbReference>
<accession>A0A7X0JSF4</accession>
<evidence type="ECO:0000313" key="3">
    <source>
        <dbReference type="Proteomes" id="UP000528457"/>
    </source>
</evidence>
<evidence type="ECO:0000313" key="2">
    <source>
        <dbReference type="EMBL" id="MBB6520555.1"/>
    </source>
</evidence>
<dbReference type="Pfam" id="PF26512">
    <property type="entry name" value="SOI"/>
    <property type="match status" value="1"/>
</dbReference>
<comment type="caution">
    <text evidence="2">The sequence shown here is derived from an EMBL/GenBank/DDBJ whole genome shotgun (WGS) entry which is preliminary data.</text>
</comment>
<dbReference type="EMBL" id="JACHHT010000001">
    <property type="protein sequence ID" value="MBB6520555.1"/>
    <property type="molecule type" value="Genomic_DNA"/>
</dbReference>
<dbReference type="EC" id="5.3.99.7" evidence="2"/>
<protein>
    <submittedName>
        <fullName evidence="2">Styrene-oxide isomerase</fullName>
        <ecNumber evidence="2">5.3.99.7</ecNumber>
    </submittedName>
</protein>
<dbReference type="RefSeq" id="WP_166850884.1">
    <property type="nucleotide sequence ID" value="NZ_JAAONY010000001.1"/>
</dbReference>
<sequence>MTALSHDQYRAIVHGLYSVVLGLLGGVFLIYSALDEVAIWPFGAWSWLLPGDVSLWRAMHTGPLLNGVLAIVLVYVSHSLGASFKQARHIAYAVILMVWGNALFYVFRIWGETRGLAVESQQFGYGNLADFIAMCSASIAMVTTFYAVILLIVLGLNKLRSLS</sequence>
<name>A0A7X0JSF4_9GAMM</name>
<proteinExistence type="predicted"/>
<reference evidence="2 3" key="1">
    <citation type="submission" date="2020-08" db="EMBL/GenBank/DDBJ databases">
        <title>Genomic Encyclopedia of Type Strains, Phase IV (KMG-IV): sequencing the most valuable type-strain genomes for metagenomic binning, comparative biology and taxonomic classification.</title>
        <authorList>
            <person name="Goeker M."/>
        </authorList>
    </citation>
    <scope>NUCLEOTIDE SEQUENCE [LARGE SCALE GENOMIC DNA]</scope>
    <source>
        <strain evidence="2 3">DSM 22368</strain>
    </source>
</reference>
<dbReference type="AlphaFoldDB" id="A0A7X0JSF4"/>
<keyword evidence="1" id="KW-1133">Transmembrane helix</keyword>
<organism evidence="2 3">
    <name type="scientific">Pseudoteredinibacter isoporae</name>
    <dbReference type="NCBI Taxonomy" id="570281"/>
    <lineage>
        <taxon>Bacteria</taxon>
        <taxon>Pseudomonadati</taxon>
        <taxon>Pseudomonadota</taxon>
        <taxon>Gammaproteobacteria</taxon>
        <taxon>Cellvibrionales</taxon>
        <taxon>Cellvibrionaceae</taxon>
        <taxon>Pseudoteredinibacter</taxon>
    </lineage>
</organism>
<gene>
    <name evidence="2" type="ORF">HNR48_000833</name>
</gene>
<evidence type="ECO:0000256" key="1">
    <source>
        <dbReference type="SAM" id="Phobius"/>
    </source>
</evidence>
<feature type="transmembrane region" description="Helical" evidence="1">
    <location>
        <begin position="131"/>
        <end position="156"/>
    </location>
</feature>
<keyword evidence="2" id="KW-0413">Isomerase</keyword>
<keyword evidence="3" id="KW-1185">Reference proteome</keyword>
<feature type="transmembrane region" description="Helical" evidence="1">
    <location>
        <begin position="12"/>
        <end position="34"/>
    </location>
</feature>
<dbReference type="GO" id="GO:0018846">
    <property type="term" value="F:styrene-oxide isomerase activity"/>
    <property type="evidence" value="ECO:0007669"/>
    <property type="project" value="UniProtKB-EC"/>
</dbReference>